<dbReference type="Proteomes" id="UP000313645">
    <property type="component" value="Unassembled WGS sequence"/>
</dbReference>
<dbReference type="SUPFAM" id="SSF54523">
    <property type="entry name" value="Pili subunits"/>
    <property type="match status" value="1"/>
</dbReference>
<accession>A0ABY1ZKI4</accession>
<keyword evidence="15" id="KW-1185">Reference proteome</keyword>
<feature type="transmembrane region" description="Helical" evidence="12">
    <location>
        <begin position="12"/>
        <end position="32"/>
    </location>
</feature>
<proteinExistence type="inferred from homology"/>
<protein>
    <recommendedName>
        <fullName evidence="2">Type II secretion system protein H</fullName>
    </recommendedName>
    <alternativeName>
        <fullName evidence="10">General secretion pathway protein H</fullName>
    </alternativeName>
</protein>
<evidence type="ECO:0000313" key="14">
    <source>
        <dbReference type="EMBL" id="TBW56011.1"/>
    </source>
</evidence>
<keyword evidence="5" id="KW-0997">Cell inner membrane</keyword>
<dbReference type="EMBL" id="SJDL01000013">
    <property type="protein sequence ID" value="TBW56011.1"/>
    <property type="molecule type" value="Genomic_DNA"/>
</dbReference>
<organism evidence="14 15">
    <name type="scientific">Marinobacter halodurans</name>
    <dbReference type="NCBI Taxonomy" id="2528979"/>
    <lineage>
        <taxon>Bacteria</taxon>
        <taxon>Pseudomonadati</taxon>
        <taxon>Pseudomonadota</taxon>
        <taxon>Gammaproteobacteria</taxon>
        <taxon>Pseudomonadales</taxon>
        <taxon>Marinobacteraceae</taxon>
        <taxon>Marinobacter</taxon>
    </lineage>
</organism>
<gene>
    <name evidence="14" type="primary">gspH</name>
    <name evidence="14" type="ORF">EZI54_10220</name>
</gene>
<evidence type="ECO:0000256" key="11">
    <source>
        <dbReference type="SAM" id="MobiDB-lite"/>
    </source>
</evidence>
<keyword evidence="6 12" id="KW-0812">Transmembrane</keyword>
<evidence type="ECO:0000256" key="12">
    <source>
        <dbReference type="SAM" id="Phobius"/>
    </source>
</evidence>
<sequence>MSRSRGFTLIEIMVVLVLVGLLAVIAVVNLGGGAQQRELENRARELFLLMQTASEQAVLNNQELGLLIDDNGYRFLMYDDAKQTWGRQKERLFAPRQLPEWMAVVYHTEDNLPKLPGTEDDEESPRPDIVFYSSGETTPFDMELAVGDEEEPVYRIDTDGLNGLKWHPPGEEKPL</sequence>
<evidence type="ECO:0000256" key="8">
    <source>
        <dbReference type="ARBA" id="ARBA00023136"/>
    </source>
</evidence>
<keyword evidence="7 12" id="KW-1133">Transmembrane helix</keyword>
<dbReference type="NCBIfam" id="TIGR02532">
    <property type="entry name" value="IV_pilin_GFxxxE"/>
    <property type="match status" value="1"/>
</dbReference>
<keyword evidence="8 12" id="KW-0472">Membrane</keyword>
<evidence type="ECO:0000256" key="5">
    <source>
        <dbReference type="ARBA" id="ARBA00022519"/>
    </source>
</evidence>
<reference evidence="14 15" key="1">
    <citation type="submission" date="2019-02" db="EMBL/GenBank/DDBJ databases">
        <title>Marinobacter halodurans sp. nov., a marine bacterium isolated from sea tidal flat.</title>
        <authorList>
            <person name="Yoo Y."/>
            <person name="Lee D.W."/>
            <person name="Kim B.S."/>
            <person name="Kim J.-J."/>
        </authorList>
    </citation>
    <scope>NUCLEOTIDE SEQUENCE [LARGE SCALE GENOMIC DNA]</scope>
    <source>
        <strain evidence="14 15">YJ-S3-2</strain>
    </source>
</reference>
<evidence type="ECO:0000256" key="3">
    <source>
        <dbReference type="ARBA" id="ARBA00022475"/>
    </source>
</evidence>
<dbReference type="PROSITE" id="PS00409">
    <property type="entry name" value="PROKAR_NTER_METHYL"/>
    <property type="match status" value="1"/>
</dbReference>
<evidence type="ECO:0000256" key="2">
    <source>
        <dbReference type="ARBA" id="ARBA00021549"/>
    </source>
</evidence>
<keyword evidence="3" id="KW-1003">Cell membrane</keyword>
<evidence type="ECO:0000313" key="15">
    <source>
        <dbReference type="Proteomes" id="UP000313645"/>
    </source>
</evidence>
<dbReference type="InterPro" id="IPR012902">
    <property type="entry name" value="N_methyl_site"/>
</dbReference>
<dbReference type="InterPro" id="IPR002416">
    <property type="entry name" value="T2SS_protein-GspH"/>
</dbReference>
<comment type="subcellular location">
    <subcellularLocation>
        <location evidence="1">Cell inner membrane</location>
        <topology evidence="1">Single-pass membrane protein</topology>
    </subcellularLocation>
</comment>
<dbReference type="InterPro" id="IPR022346">
    <property type="entry name" value="T2SS_GspH"/>
</dbReference>
<evidence type="ECO:0000256" key="1">
    <source>
        <dbReference type="ARBA" id="ARBA00004377"/>
    </source>
</evidence>
<dbReference type="Pfam" id="PF12019">
    <property type="entry name" value="GspH"/>
    <property type="match status" value="1"/>
</dbReference>
<comment type="caution">
    <text evidence="14">The sequence shown here is derived from an EMBL/GenBank/DDBJ whole genome shotgun (WGS) entry which is preliminary data.</text>
</comment>
<comment type="similarity">
    <text evidence="9">Belongs to the GSP H family.</text>
</comment>
<dbReference type="PRINTS" id="PR00885">
    <property type="entry name" value="BCTERIALGSPH"/>
</dbReference>
<feature type="region of interest" description="Disordered" evidence="11">
    <location>
        <begin position="112"/>
        <end position="137"/>
    </location>
</feature>
<evidence type="ECO:0000256" key="10">
    <source>
        <dbReference type="ARBA" id="ARBA00030775"/>
    </source>
</evidence>
<evidence type="ECO:0000256" key="7">
    <source>
        <dbReference type="ARBA" id="ARBA00022989"/>
    </source>
</evidence>
<evidence type="ECO:0000259" key="13">
    <source>
        <dbReference type="Pfam" id="PF12019"/>
    </source>
</evidence>
<evidence type="ECO:0000256" key="6">
    <source>
        <dbReference type="ARBA" id="ARBA00022692"/>
    </source>
</evidence>
<dbReference type="RefSeq" id="WP_131481628.1">
    <property type="nucleotide sequence ID" value="NZ_SJDL01000013.1"/>
</dbReference>
<evidence type="ECO:0000256" key="4">
    <source>
        <dbReference type="ARBA" id="ARBA00022481"/>
    </source>
</evidence>
<dbReference type="InterPro" id="IPR049875">
    <property type="entry name" value="TypeII_GspH"/>
</dbReference>
<keyword evidence="4" id="KW-0488">Methylation</keyword>
<dbReference type="InterPro" id="IPR045584">
    <property type="entry name" value="Pilin-like"/>
</dbReference>
<dbReference type="NCBIfam" id="TIGR01708">
    <property type="entry name" value="typeII_sec_gspH"/>
    <property type="match status" value="1"/>
</dbReference>
<feature type="domain" description="General secretion pathway GspH" evidence="13">
    <location>
        <begin position="43"/>
        <end position="157"/>
    </location>
</feature>
<dbReference type="Pfam" id="PF07963">
    <property type="entry name" value="N_methyl"/>
    <property type="match status" value="1"/>
</dbReference>
<dbReference type="Gene3D" id="3.55.40.10">
    <property type="entry name" value="minor pseudopilin epsh domain"/>
    <property type="match status" value="1"/>
</dbReference>
<name>A0ABY1ZKI4_9GAMM</name>
<evidence type="ECO:0000256" key="9">
    <source>
        <dbReference type="ARBA" id="ARBA00025772"/>
    </source>
</evidence>